<dbReference type="AlphaFoldDB" id="A0A0B2UE22"/>
<proteinExistence type="predicted"/>
<keyword evidence="1" id="KW-1133">Transmembrane helix</keyword>
<organism evidence="2 3">
    <name type="scientific">Acinetobacter oleivorans</name>
    <dbReference type="NCBI Taxonomy" id="1148157"/>
    <lineage>
        <taxon>Bacteria</taxon>
        <taxon>Pseudomonadati</taxon>
        <taxon>Pseudomonadota</taxon>
        <taxon>Gammaproteobacteria</taxon>
        <taxon>Moraxellales</taxon>
        <taxon>Moraxellaceae</taxon>
        <taxon>Acinetobacter</taxon>
    </lineage>
</organism>
<protein>
    <submittedName>
        <fullName evidence="2">Uncharacterized protein</fullName>
    </submittedName>
</protein>
<gene>
    <name evidence="2" type="ORF">DH17_12795</name>
</gene>
<name>A0A0B2UE22_9GAMM</name>
<evidence type="ECO:0000313" key="3">
    <source>
        <dbReference type="Proteomes" id="UP000031012"/>
    </source>
</evidence>
<reference evidence="2 3" key="1">
    <citation type="submission" date="2014-03" db="EMBL/GenBank/DDBJ databases">
        <title>Genome sequence of the diesel-degrader and plant-growth promoter Acinetobacter oleivorans PF-1 isolated from the roots of poplar tree.</title>
        <authorList>
            <person name="Gkorezis P."/>
            <person name="van Hamme J."/>
            <person name="Rineau F."/>
            <person name="Vangronsveld J."/>
            <person name="Francetti A."/>
        </authorList>
    </citation>
    <scope>NUCLEOTIDE SEQUENCE [LARGE SCALE GENOMIC DNA]</scope>
    <source>
        <strain evidence="2 3">PF1</strain>
    </source>
</reference>
<sequence>MLKPIAIVVVVGVIGVVGYKLLTKPNHNPANETTLLINNAEKSVQEADKSIQQANTSFKKVPLSEYKTIDKGLQASQ</sequence>
<keyword evidence="1" id="KW-0812">Transmembrane</keyword>
<keyword evidence="1" id="KW-0472">Membrane</keyword>
<feature type="transmembrane region" description="Helical" evidence="1">
    <location>
        <begin position="6"/>
        <end position="22"/>
    </location>
</feature>
<comment type="caution">
    <text evidence="2">The sequence shown here is derived from an EMBL/GenBank/DDBJ whole genome shotgun (WGS) entry which is preliminary data.</text>
</comment>
<accession>A0A0B2UE22</accession>
<dbReference type="EMBL" id="JHQK01000004">
    <property type="protein sequence ID" value="KHN67534.1"/>
    <property type="molecule type" value="Genomic_DNA"/>
</dbReference>
<evidence type="ECO:0000313" key="2">
    <source>
        <dbReference type="EMBL" id="KHN67534.1"/>
    </source>
</evidence>
<evidence type="ECO:0000256" key="1">
    <source>
        <dbReference type="SAM" id="Phobius"/>
    </source>
</evidence>
<dbReference type="Proteomes" id="UP000031012">
    <property type="component" value="Unassembled WGS sequence"/>
</dbReference>